<keyword evidence="2" id="KW-1185">Reference proteome</keyword>
<name>A0A643FGA2_IDEDE</name>
<organism evidence="1 2">
    <name type="scientific">Ideonella dechloratans</name>
    <dbReference type="NCBI Taxonomy" id="36863"/>
    <lineage>
        <taxon>Bacteria</taxon>
        <taxon>Pseudomonadati</taxon>
        <taxon>Pseudomonadota</taxon>
        <taxon>Betaproteobacteria</taxon>
        <taxon>Burkholderiales</taxon>
        <taxon>Sphaerotilaceae</taxon>
        <taxon>Ideonella</taxon>
    </lineage>
</organism>
<dbReference type="EMBL" id="VZPB01000004">
    <property type="protein sequence ID" value="KAB0584690.1"/>
    <property type="molecule type" value="Genomic_DNA"/>
</dbReference>
<evidence type="ECO:0000313" key="2">
    <source>
        <dbReference type="Proteomes" id="UP000430120"/>
    </source>
</evidence>
<proteinExistence type="predicted"/>
<dbReference type="AlphaFoldDB" id="A0A643FGA2"/>
<dbReference type="OrthoDB" id="9835541at2"/>
<dbReference type="Proteomes" id="UP000430120">
    <property type="component" value="Unassembled WGS sequence"/>
</dbReference>
<gene>
    <name evidence="1" type="ORF">F7Q92_02330</name>
</gene>
<comment type="caution">
    <text evidence="1">The sequence shown here is derived from an EMBL/GenBank/DDBJ whole genome shotgun (WGS) entry which is preliminary data.</text>
</comment>
<sequence length="116" mass="12265">MREATDAELGIRPRDSAELVCAEMVGYFSTETGAMPADPILAAGHRAAHAWRALMSQAQPDPARIAALLRYVAPHRACSGTAWELLCLAIASWAESKGVHNPASAMSPAVPEDALV</sequence>
<protein>
    <submittedName>
        <fullName evidence="1">Uncharacterized protein</fullName>
    </submittedName>
</protein>
<evidence type="ECO:0000313" key="1">
    <source>
        <dbReference type="EMBL" id="KAB0584690.1"/>
    </source>
</evidence>
<accession>A0A643FGA2</accession>
<reference evidence="1 2" key="1">
    <citation type="submission" date="2019-09" db="EMBL/GenBank/DDBJ databases">
        <title>Draft genome sequences of 48 bacterial type strains from the CCUG.</title>
        <authorList>
            <person name="Tunovic T."/>
            <person name="Pineiro-Iglesias B."/>
            <person name="Unosson C."/>
            <person name="Inganas E."/>
            <person name="Ohlen M."/>
            <person name="Cardew S."/>
            <person name="Jensie-Markopoulos S."/>
            <person name="Salva-Serra F."/>
            <person name="Jaen-Luchoro D."/>
            <person name="Karlsson R."/>
            <person name="Svensson-Stadler L."/>
            <person name="Chun J."/>
            <person name="Moore E."/>
        </authorList>
    </citation>
    <scope>NUCLEOTIDE SEQUENCE [LARGE SCALE GENOMIC DNA]</scope>
    <source>
        <strain evidence="1 2">CCUG 30977</strain>
    </source>
</reference>
<dbReference type="RefSeq" id="WP_151122336.1">
    <property type="nucleotide sequence ID" value="NZ_CP088082.1"/>
</dbReference>